<proteinExistence type="predicted"/>
<evidence type="ECO:0000313" key="1">
    <source>
        <dbReference type="EMBL" id="MFB9775352.1"/>
    </source>
</evidence>
<dbReference type="Proteomes" id="UP001589707">
    <property type="component" value="Unassembled WGS sequence"/>
</dbReference>
<accession>A0ABV5X0U5</accession>
<protein>
    <submittedName>
        <fullName evidence="1">DUF3024 domain-containing protein</fullName>
    </submittedName>
</protein>
<evidence type="ECO:0000313" key="2">
    <source>
        <dbReference type="Proteomes" id="UP001589707"/>
    </source>
</evidence>
<dbReference type="InterPro" id="IPR021388">
    <property type="entry name" value="DUF3024"/>
</dbReference>
<name>A0ABV5X0U5_9MICO</name>
<dbReference type="EMBL" id="JBHMAU010000025">
    <property type="protein sequence ID" value="MFB9775352.1"/>
    <property type="molecule type" value="Genomic_DNA"/>
</dbReference>
<comment type="caution">
    <text evidence="1">The sequence shown here is derived from an EMBL/GenBank/DDBJ whole genome shotgun (WGS) entry which is preliminary data.</text>
</comment>
<gene>
    <name evidence="1" type="ORF">ACFFN1_02835</name>
</gene>
<dbReference type="RefSeq" id="WP_376838409.1">
    <property type="nucleotide sequence ID" value="NZ_JBHMAU010000025.1"/>
</dbReference>
<sequence length="113" mass="13543">MAIPERDVRRIEEWCRGHSPEELRQQTYVTCTVSRLHVTISLWNLWPGRSGKDPDWIEETFARLRYTASRGEWSIYWMGMNLRWRYYDLFTPSTDINAAPRCIDHGEAFVFWG</sequence>
<dbReference type="Pfam" id="PF11225">
    <property type="entry name" value="DUF3024"/>
    <property type="match status" value="1"/>
</dbReference>
<organism evidence="1 2">
    <name type="scientific">Brevibacterium otitidis</name>
    <dbReference type="NCBI Taxonomy" id="53364"/>
    <lineage>
        <taxon>Bacteria</taxon>
        <taxon>Bacillati</taxon>
        <taxon>Actinomycetota</taxon>
        <taxon>Actinomycetes</taxon>
        <taxon>Micrococcales</taxon>
        <taxon>Brevibacteriaceae</taxon>
        <taxon>Brevibacterium</taxon>
    </lineage>
</organism>
<keyword evidence="2" id="KW-1185">Reference proteome</keyword>
<reference evidence="1 2" key="1">
    <citation type="submission" date="2024-09" db="EMBL/GenBank/DDBJ databases">
        <authorList>
            <person name="Sun Q."/>
            <person name="Mori K."/>
        </authorList>
    </citation>
    <scope>NUCLEOTIDE SEQUENCE [LARGE SCALE GENOMIC DNA]</scope>
    <source>
        <strain evidence="1 2">JCM 11683</strain>
    </source>
</reference>